<accession>A0A9D2RXC0</accession>
<name>A0A9D2RXC0_9FIRM</name>
<feature type="signal peptide" evidence="1">
    <location>
        <begin position="1"/>
        <end position="20"/>
    </location>
</feature>
<dbReference type="EMBL" id="DWYZ01000151">
    <property type="protein sequence ID" value="HJB28710.1"/>
    <property type="molecule type" value="Genomic_DNA"/>
</dbReference>
<evidence type="ECO:0000313" key="4">
    <source>
        <dbReference type="Proteomes" id="UP000823842"/>
    </source>
</evidence>
<evidence type="ECO:0000256" key="1">
    <source>
        <dbReference type="SAM" id="SignalP"/>
    </source>
</evidence>
<dbReference type="InterPro" id="IPR001375">
    <property type="entry name" value="Peptidase_S9_cat"/>
</dbReference>
<dbReference type="SUPFAM" id="SSF53474">
    <property type="entry name" value="alpha/beta-Hydrolases"/>
    <property type="match status" value="1"/>
</dbReference>
<dbReference type="Proteomes" id="UP000823842">
    <property type="component" value="Unassembled WGS sequence"/>
</dbReference>
<keyword evidence="1" id="KW-0732">Signal</keyword>
<reference evidence="3" key="1">
    <citation type="journal article" date="2021" name="PeerJ">
        <title>Extensive microbial diversity within the chicken gut microbiome revealed by metagenomics and culture.</title>
        <authorList>
            <person name="Gilroy R."/>
            <person name="Ravi A."/>
            <person name="Getino M."/>
            <person name="Pursley I."/>
            <person name="Horton D.L."/>
            <person name="Alikhan N.F."/>
            <person name="Baker D."/>
            <person name="Gharbi K."/>
            <person name="Hall N."/>
            <person name="Watson M."/>
            <person name="Adriaenssens E.M."/>
            <person name="Foster-Nyarko E."/>
            <person name="Jarju S."/>
            <person name="Secka A."/>
            <person name="Antonio M."/>
            <person name="Oren A."/>
            <person name="Chaudhuri R.R."/>
            <person name="La Ragione R."/>
            <person name="Hildebrand F."/>
            <person name="Pallen M.J."/>
        </authorList>
    </citation>
    <scope>NUCLEOTIDE SEQUENCE</scope>
    <source>
        <strain evidence="3">ChiSjej1B19-5720</strain>
    </source>
</reference>
<comment type="caution">
    <text evidence="3">The sequence shown here is derived from an EMBL/GenBank/DDBJ whole genome shotgun (WGS) entry which is preliminary data.</text>
</comment>
<sequence length="274" mass="30318">MAAIAAGLILGMLAPGMVNAADTGEAAVTEGTDIYRGFLLDNIYHSEEEGDIHYNVYIPDSYDGSEPYALFFTLPGYQGLYFQGVGENVMTEDFGFTAQEYIPEMIVVAPQLNDWGETSARQTIALVEYFLNNYNIDESRVYAEGYSGGGETMSLVMGMRPELFTAYLQGSSQWDGAYEPVVESRTPVYFAIGEDDEYYGSEPTKEAYEAIRALYEEEGLSDEEIDDLLVLDIKDASYFEEGGVSNQHGGGGILFSHDDEIMGWLFGQTKTERS</sequence>
<proteinExistence type="predicted"/>
<feature type="chain" id="PRO_5039205171" evidence="1">
    <location>
        <begin position="21"/>
        <end position="274"/>
    </location>
</feature>
<evidence type="ECO:0000313" key="3">
    <source>
        <dbReference type="EMBL" id="HJB28710.1"/>
    </source>
</evidence>
<dbReference type="InterPro" id="IPR029058">
    <property type="entry name" value="AB_hydrolase_fold"/>
</dbReference>
<feature type="domain" description="Peptidase S9 prolyl oligopeptidase catalytic" evidence="2">
    <location>
        <begin position="113"/>
        <end position="178"/>
    </location>
</feature>
<organism evidence="3 4">
    <name type="scientific">Candidatus Blautia faecavium</name>
    <dbReference type="NCBI Taxonomy" id="2838487"/>
    <lineage>
        <taxon>Bacteria</taxon>
        <taxon>Bacillati</taxon>
        <taxon>Bacillota</taxon>
        <taxon>Clostridia</taxon>
        <taxon>Lachnospirales</taxon>
        <taxon>Lachnospiraceae</taxon>
        <taxon>Blautia</taxon>
    </lineage>
</organism>
<dbReference type="GO" id="GO:0006508">
    <property type="term" value="P:proteolysis"/>
    <property type="evidence" value="ECO:0007669"/>
    <property type="project" value="InterPro"/>
</dbReference>
<feature type="non-terminal residue" evidence="3">
    <location>
        <position position="1"/>
    </location>
</feature>
<evidence type="ECO:0000259" key="2">
    <source>
        <dbReference type="Pfam" id="PF00326"/>
    </source>
</evidence>
<dbReference type="Gene3D" id="3.40.50.1820">
    <property type="entry name" value="alpha/beta hydrolase"/>
    <property type="match status" value="1"/>
</dbReference>
<reference evidence="3" key="2">
    <citation type="submission" date="2021-04" db="EMBL/GenBank/DDBJ databases">
        <authorList>
            <person name="Gilroy R."/>
        </authorList>
    </citation>
    <scope>NUCLEOTIDE SEQUENCE</scope>
    <source>
        <strain evidence="3">ChiSjej1B19-5720</strain>
    </source>
</reference>
<gene>
    <name evidence="3" type="ORF">IAA06_07940</name>
</gene>
<protein>
    <submittedName>
        <fullName evidence="3">Prolyl oligopeptidase family serine peptidase</fullName>
    </submittedName>
</protein>
<dbReference type="GO" id="GO:0008236">
    <property type="term" value="F:serine-type peptidase activity"/>
    <property type="evidence" value="ECO:0007669"/>
    <property type="project" value="InterPro"/>
</dbReference>
<dbReference type="Pfam" id="PF00326">
    <property type="entry name" value="Peptidase_S9"/>
    <property type="match status" value="1"/>
</dbReference>
<dbReference type="AlphaFoldDB" id="A0A9D2RXC0"/>